<sequence length="298" mass="34308">MEEELDLSDFENFLISQGSEFNTIQSYLLDIKQLGLFLKSQNKDLLNTGINELRAFIHKLFDMGLSPVSINRKISAMRSYYTYLYSNNHIDKNPAEDLEILKVGRKLPHTLSIEEVNGIIESADEKTPGGLRDRVCLELLYGAGLRISELLNLKLSDILMNEELLSIIGKGNKQRFVPFGKKALRAIKEYLQNGRPSLMKKRKAPYLILNARGNKLSRMGFLKILRKYLIKSGIKKRVTPHTFRHSYATHLLQAGADLRAVQELLGHSDISTTQIYTHIDREYLKEIHRQFHPREKEL</sequence>
<evidence type="ECO:0000256" key="6">
    <source>
        <dbReference type="ARBA" id="ARBA00022908"/>
    </source>
</evidence>
<evidence type="ECO:0000256" key="8">
    <source>
        <dbReference type="ARBA" id="ARBA00023172"/>
    </source>
</evidence>
<dbReference type="InterPro" id="IPR023009">
    <property type="entry name" value="Tyrosine_recombinase_XerC/XerD"/>
</dbReference>
<feature type="active site" evidence="10">
    <location>
        <position position="267"/>
    </location>
</feature>
<evidence type="ECO:0000259" key="12">
    <source>
        <dbReference type="PROSITE" id="PS51900"/>
    </source>
</evidence>
<evidence type="ECO:0000256" key="3">
    <source>
        <dbReference type="ARBA" id="ARBA00022490"/>
    </source>
</evidence>
<dbReference type="PANTHER" id="PTHR30349">
    <property type="entry name" value="PHAGE INTEGRASE-RELATED"/>
    <property type="match status" value="1"/>
</dbReference>
<feature type="domain" description="Core-binding (CB)" evidence="12">
    <location>
        <begin position="1"/>
        <end position="85"/>
    </location>
</feature>
<evidence type="ECO:0000256" key="7">
    <source>
        <dbReference type="ARBA" id="ARBA00023125"/>
    </source>
</evidence>
<evidence type="ECO:0000259" key="11">
    <source>
        <dbReference type="PROSITE" id="PS51898"/>
    </source>
</evidence>
<keyword evidence="9 10" id="KW-0131">Cell cycle</keyword>
<dbReference type="Gene3D" id="1.10.150.130">
    <property type="match status" value="1"/>
</dbReference>
<dbReference type="InterPro" id="IPR002104">
    <property type="entry name" value="Integrase_catalytic"/>
</dbReference>
<keyword evidence="4 10" id="KW-0132">Cell division</keyword>
<feature type="active site" evidence="10">
    <location>
        <position position="146"/>
    </location>
</feature>
<name>A0A7C6EHJ6_UNCW3</name>
<dbReference type="GO" id="GO:0005737">
    <property type="term" value="C:cytoplasm"/>
    <property type="evidence" value="ECO:0007669"/>
    <property type="project" value="UniProtKB-SubCell"/>
</dbReference>
<evidence type="ECO:0000256" key="5">
    <source>
        <dbReference type="ARBA" id="ARBA00022829"/>
    </source>
</evidence>
<dbReference type="InterPro" id="IPR050090">
    <property type="entry name" value="Tyrosine_recombinase_XerCD"/>
</dbReference>
<dbReference type="Gene3D" id="1.10.443.10">
    <property type="entry name" value="Intergrase catalytic core"/>
    <property type="match status" value="1"/>
</dbReference>
<evidence type="ECO:0000256" key="4">
    <source>
        <dbReference type="ARBA" id="ARBA00022618"/>
    </source>
</evidence>
<dbReference type="InterPro" id="IPR013762">
    <property type="entry name" value="Integrase-like_cat_sf"/>
</dbReference>
<reference evidence="13" key="1">
    <citation type="journal article" date="2020" name="mSystems">
        <title>Genome- and Community-Level Interaction Insights into Carbon Utilization and Element Cycling Functions of Hydrothermarchaeota in Hydrothermal Sediment.</title>
        <authorList>
            <person name="Zhou Z."/>
            <person name="Liu Y."/>
            <person name="Xu W."/>
            <person name="Pan J."/>
            <person name="Luo Z.H."/>
            <person name="Li M."/>
        </authorList>
    </citation>
    <scope>NUCLEOTIDE SEQUENCE [LARGE SCALE GENOMIC DNA]</scope>
    <source>
        <strain evidence="13">SpSt-783</strain>
    </source>
</reference>
<keyword evidence="3 10" id="KW-0963">Cytoplasm</keyword>
<dbReference type="InterPro" id="IPR044068">
    <property type="entry name" value="CB"/>
</dbReference>
<evidence type="ECO:0000313" key="13">
    <source>
        <dbReference type="EMBL" id="HHS62981.1"/>
    </source>
</evidence>
<organism evidence="13">
    <name type="scientific">candidate division WOR-3 bacterium</name>
    <dbReference type="NCBI Taxonomy" id="2052148"/>
    <lineage>
        <taxon>Bacteria</taxon>
        <taxon>Bacteria division WOR-3</taxon>
    </lineage>
</organism>
<dbReference type="Pfam" id="PF02899">
    <property type="entry name" value="Phage_int_SAM_1"/>
    <property type="match status" value="1"/>
</dbReference>
<evidence type="ECO:0000256" key="10">
    <source>
        <dbReference type="HAMAP-Rule" id="MF_01808"/>
    </source>
</evidence>
<dbReference type="HAMAP" id="MF_01808">
    <property type="entry name" value="Recomb_XerC_XerD"/>
    <property type="match status" value="1"/>
</dbReference>
<dbReference type="NCBIfam" id="NF001399">
    <property type="entry name" value="PRK00283.1"/>
    <property type="match status" value="1"/>
</dbReference>
<protein>
    <recommendedName>
        <fullName evidence="10">Tyrosine recombinase XerC</fullName>
    </recommendedName>
</protein>
<dbReference type="InterPro" id="IPR011010">
    <property type="entry name" value="DNA_brk_join_enz"/>
</dbReference>
<proteinExistence type="inferred from homology"/>
<dbReference type="GO" id="GO:0051301">
    <property type="term" value="P:cell division"/>
    <property type="evidence" value="ECO:0007669"/>
    <property type="project" value="UniProtKB-KW"/>
</dbReference>
<dbReference type="GO" id="GO:0009037">
    <property type="term" value="F:tyrosine-based site-specific recombinase activity"/>
    <property type="evidence" value="ECO:0007669"/>
    <property type="project" value="UniProtKB-UniRule"/>
</dbReference>
<dbReference type="PANTHER" id="PTHR30349:SF81">
    <property type="entry name" value="TYROSINE RECOMBINASE XERC"/>
    <property type="match status" value="1"/>
</dbReference>
<dbReference type="SUPFAM" id="SSF56349">
    <property type="entry name" value="DNA breaking-rejoining enzymes"/>
    <property type="match status" value="1"/>
</dbReference>
<dbReference type="Pfam" id="PF00589">
    <property type="entry name" value="Phage_integrase"/>
    <property type="match status" value="1"/>
</dbReference>
<dbReference type="GO" id="GO:0003677">
    <property type="term" value="F:DNA binding"/>
    <property type="evidence" value="ECO:0007669"/>
    <property type="project" value="UniProtKB-UniRule"/>
</dbReference>
<evidence type="ECO:0000256" key="1">
    <source>
        <dbReference type="ARBA" id="ARBA00004496"/>
    </source>
</evidence>
<comment type="similarity">
    <text evidence="10">Belongs to the 'phage' integrase family. XerC subfamily.</text>
</comment>
<feature type="active site" evidence="10">
    <location>
        <position position="170"/>
    </location>
</feature>
<keyword evidence="5 10" id="KW-0159">Chromosome partition</keyword>
<feature type="active site" evidence="10">
    <location>
        <position position="244"/>
    </location>
</feature>
<keyword evidence="8 10" id="KW-0233">DNA recombination</keyword>
<dbReference type="NCBIfam" id="NF040815">
    <property type="entry name" value="recomb_XerA_Arch"/>
    <property type="match status" value="1"/>
</dbReference>
<dbReference type="EMBL" id="DTHJ01000110">
    <property type="protein sequence ID" value="HHS62981.1"/>
    <property type="molecule type" value="Genomic_DNA"/>
</dbReference>
<comment type="subunit">
    <text evidence="10">Forms a cyclic heterotetrameric complex composed of two molecules of XerC and two molecules of XerD.</text>
</comment>
<comment type="similarity">
    <text evidence="2">Belongs to the 'phage' integrase family. XerD subfamily.</text>
</comment>
<gene>
    <name evidence="13" type="primary">xerD</name>
    <name evidence="10" type="synonym">xerC</name>
    <name evidence="13" type="ORF">ENV70_05150</name>
</gene>
<comment type="caution">
    <text evidence="13">The sequence shown here is derived from an EMBL/GenBank/DDBJ whole genome shotgun (WGS) entry which is preliminary data.</text>
</comment>
<dbReference type="InterPro" id="IPR010998">
    <property type="entry name" value="Integrase_recombinase_N"/>
</dbReference>
<evidence type="ECO:0000256" key="2">
    <source>
        <dbReference type="ARBA" id="ARBA00010450"/>
    </source>
</evidence>
<evidence type="ECO:0000256" key="9">
    <source>
        <dbReference type="ARBA" id="ARBA00023306"/>
    </source>
</evidence>
<dbReference type="PROSITE" id="PS51898">
    <property type="entry name" value="TYR_RECOMBINASE"/>
    <property type="match status" value="1"/>
</dbReference>
<accession>A0A7C6EHJ6</accession>
<keyword evidence="7 10" id="KW-0238">DNA-binding</keyword>
<comment type="function">
    <text evidence="10">Site-specific tyrosine recombinase, which acts by catalyzing the cutting and rejoining of the recombining DNA molecules. The XerC-XerD complex is essential to convert dimers of the bacterial chromosome into monomers to permit their segregation at cell division. It also contributes to the segregational stability of plasmids.</text>
</comment>
<dbReference type="PROSITE" id="PS51900">
    <property type="entry name" value="CB"/>
    <property type="match status" value="1"/>
</dbReference>
<feature type="domain" description="Tyr recombinase" evidence="11">
    <location>
        <begin position="106"/>
        <end position="289"/>
    </location>
</feature>
<keyword evidence="6 10" id="KW-0229">DNA integration</keyword>
<dbReference type="InterPro" id="IPR004107">
    <property type="entry name" value="Integrase_SAM-like_N"/>
</dbReference>
<dbReference type="AlphaFoldDB" id="A0A7C6EHJ6"/>
<dbReference type="GO" id="GO:0007059">
    <property type="term" value="P:chromosome segregation"/>
    <property type="evidence" value="ECO:0007669"/>
    <property type="project" value="UniProtKB-UniRule"/>
</dbReference>
<dbReference type="NCBIfam" id="TIGR02225">
    <property type="entry name" value="recomb_XerD"/>
    <property type="match status" value="1"/>
</dbReference>
<feature type="active site" evidence="10">
    <location>
        <position position="241"/>
    </location>
</feature>
<dbReference type="CDD" id="cd00798">
    <property type="entry name" value="INT_XerDC_C"/>
    <property type="match status" value="1"/>
</dbReference>
<dbReference type="GO" id="GO:0006313">
    <property type="term" value="P:DNA transposition"/>
    <property type="evidence" value="ECO:0007669"/>
    <property type="project" value="UniProtKB-UniRule"/>
</dbReference>
<feature type="active site" description="O-(3'-phospho-DNA)-tyrosine intermediate" evidence="10">
    <location>
        <position position="276"/>
    </location>
</feature>
<comment type="subcellular location">
    <subcellularLocation>
        <location evidence="1 10">Cytoplasm</location>
    </subcellularLocation>
</comment>
<dbReference type="InterPro" id="IPR011932">
    <property type="entry name" value="Recomb_XerD"/>
</dbReference>